<comment type="caution">
    <text evidence="1">The sequence shown here is derived from an EMBL/GenBank/DDBJ whole genome shotgun (WGS) entry which is preliminary data.</text>
</comment>
<evidence type="ECO:0000313" key="2">
    <source>
        <dbReference type="Proteomes" id="UP000807115"/>
    </source>
</evidence>
<sequence>MSLCPLCCCRWLLQEVLHHVTIFCPPFSLHYKISYGCLRLKTKASGLLLVSLQVTEG</sequence>
<dbReference type="EMBL" id="CM027681">
    <property type="protein sequence ID" value="KAG0543482.1"/>
    <property type="molecule type" value="Genomic_DNA"/>
</dbReference>
<organism evidence="1 2">
    <name type="scientific">Sorghum bicolor</name>
    <name type="common">Sorghum</name>
    <name type="synonym">Sorghum vulgare</name>
    <dbReference type="NCBI Taxonomy" id="4558"/>
    <lineage>
        <taxon>Eukaryota</taxon>
        <taxon>Viridiplantae</taxon>
        <taxon>Streptophyta</taxon>
        <taxon>Embryophyta</taxon>
        <taxon>Tracheophyta</taxon>
        <taxon>Spermatophyta</taxon>
        <taxon>Magnoliopsida</taxon>
        <taxon>Liliopsida</taxon>
        <taxon>Poales</taxon>
        <taxon>Poaceae</taxon>
        <taxon>PACMAD clade</taxon>
        <taxon>Panicoideae</taxon>
        <taxon>Andropogonodae</taxon>
        <taxon>Andropogoneae</taxon>
        <taxon>Sorghinae</taxon>
        <taxon>Sorghum</taxon>
    </lineage>
</organism>
<reference evidence="1" key="1">
    <citation type="journal article" date="2019" name="BMC Genomics">
        <title>A new reference genome for Sorghum bicolor reveals high levels of sequence similarity between sweet and grain genotypes: implications for the genetics of sugar metabolism.</title>
        <authorList>
            <person name="Cooper E.A."/>
            <person name="Brenton Z.W."/>
            <person name="Flinn B.S."/>
            <person name="Jenkins J."/>
            <person name="Shu S."/>
            <person name="Flowers D."/>
            <person name="Luo F."/>
            <person name="Wang Y."/>
            <person name="Xia P."/>
            <person name="Barry K."/>
            <person name="Daum C."/>
            <person name="Lipzen A."/>
            <person name="Yoshinaga Y."/>
            <person name="Schmutz J."/>
            <person name="Saski C."/>
            <person name="Vermerris W."/>
            <person name="Kresovich S."/>
        </authorList>
    </citation>
    <scope>NUCLEOTIDE SEQUENCE</scope>
</reference>
<evidence type="ECO:0000313" key="1">
    <source>
        <dbReference type="EMBL" id="KAG0543482.1"/>
    </source>
</evidence>
<gene>
    <name evidence="1" type="ORF">BDA96_02G194100</name>
</gene>
<accession>A0A921RNV9</accession>
<proteinExistence type="predicted"/>
<dbReference type="AlphaFoldDB" id="A0A921RNV9"/>
<name>A0A921RNV9_SORBI</name>
<protein>
    <submittedName>
        <fullName evidence="1">Uncharacterized protein</fullName>
    </submittedName>
</protein>
<reference evidence="1" key="2">
    <citation type="submission" date="2020-10" db="EMBL/GenBank/DDBJ databases">
        <authorList>
            <person name="Cooper E.A."/>
            <person name="Brenton Z.W."/>
            <person name="Flinn B.S."/>
            <person name="Jenkins J."/>
            <person name="Shu S."/>
            <person name="Flowers D."/>
            <person name="Luo F."/>
            <person name="Wang Y."/>
            <person name="Xia P."/>
            <person name="Barry K."/>
            <person name="Daum C."/>
            <person name="Lipzen A."/>
            <person name="Yoshinaga Y."/>
            <person name="Schmutz J."/>
            <person name="Saski C."/>
            <person name="Vermerris W."/>
            <person name="Kresovich S."/>
        </authorList>
    </citation>
    <scope>NUCLEOTIDE SEQUENCE</scope>
</reference>
<dbReference type="Proteomes" id="UP000807115">
    <property type="component" value="Chromosome 2"/>
</dbReference>